<reference evidence="5 6" key="1">
    <citation type="submission" date="2022-08" db="EMBL/GenBank/DDBJ databases">
        <title>Whole genome sequencing-based tracing of a 2022 introduction and outbreak of Xanthomonas hortorum pv. pelargonii.</title>
        <authorList>
            <person name="Iruegas-Bocardo F."/>
            <person name="Weisberg A.K."/>
            <person name="Riutta E.R."/>
            <person name="Kilday K."/>
            <person name="Bonkowski J.C."/>
            <person name="Creswell T."/>
            <person name="Daughtrey M.L."/>
            <person name="Rane K."/>
            <person name="Grunwald N.J."/>
            <person name="Chang J.H."/>
            <person name="Putnam M.L."/>
        </authorList>
    </citation>
    <scope>NUCLEOTIDE SEQUENCE [LARGE SCALE GENOMIC DNA]</scope>
    <source>
        <strain evidence="5 6">22-323</strain>
    </source>
</reference>
<evidence type="ECO:0000256" key="2">
    <source>
        <dbReference type="ARBA" id="ARBA00022980"/>
    </source>
</evidence>
<evidence type="ECO:0000313" key="5">
    <source>
        <dbReference type="EMBL" id="WOB52065.1"/>
    </source>
</evidence>
<protein>
    <submittedName>
        <fullName evidence="5">30S ribosomal protein THX</fullName>
    </submittedName>
</protein>
<dbReference type="GO" id="GO:1990904">
    <property type="term" value="C:ribonucleoprotein complex"/>
    <property type="evidence" value="ECO:0007669"/>
    <property type="project" value="UniProtKB-KW"/>
</dbReference>
<keyword evidence="6" id="KW-1185">Reference proteome</keyword>
<dbReference type="NCBIfam" id="TIGR04560">
    <property type="entry name" value="ribo_THX"/>
    <property type="match status" value="1"/>
</dbReference>
<dbReference type="EMBL" id="CP103836">
    <property type="protein sequence ID" value="WOB52065.1"/>
    <property type="molecule type" value="Genomic_DNA"/>
</dbReference>
<keyword evidence="3" id="KW-0687">Ribonucleoprotein</keyword>
<evidence type="ECO:0000256" key="4">
    <source>
        <dbReference type="SAM" id="MobiDB-lite"/>
    </source>
</evidence>
<dbReference type="Pfam" id="PF17067">
    <property type="entry name" value="RPS31"/>
    <property type="match status" value="1"/>
</dbReference>
<name>A0AAU0BG40_9XANT</name>
<dbReference type="GO" id="GO:0005840">
    <property type="term" value="C:ribosome"/>
    <property type="evidence" value="ECO:0007669"/>
    <property type="project" value="UniProtKB-KW"/>
</dbReference>
<evidence type="ECO:0000313" key="6">
    <source>
        <dbReference type="Proteomes" id="UP001302716"/>
    </source>
</evidence>
<evidence type="ECO:0000256" key="1">
    <source>
        <dbReference type="ARBA" id="ARBA00010834"/>
    </source>
</evidence>
<dbReference type="InterPro" id="IPR030826">
    <property type="entry name" value="Ribosomal_bTHX/bTHXc/bTHXm"/>
</dbReference>
<sequence length="78" mass="8093">MFSAGIFVFSIHIQESTNMGKGDRKTAKGKRYNSSYGNSRSHAVSKVVVGAASPVAKKGVVKAPAKKAVAKKTVAKAG</sequence>
<gene>
    <name evidence="5" type="ORF">NYR97_00465</name>
</gene>
<dbReference type="AlphaFoldDB" id="A0AAU0BG40"/>
<keyword evidence="2 5" id="KW-0689">Ribosomal protein</keyword>
<comment type="similarity">
    <text evidence="1">Belongs to the bacterial ribosomal protein bTHX family.</text>
</comment>
<evidence type="ECO:0000256" key="3">
    <source>
        <dbReference type="ARBA" id="ARBA00023274"/>
    </source>
</evidence>
<dbReference type="Proteomes" id="UP001302716">
    <property type="component" value="Chromosome"/>
</dbReference>
<proteinExistence type="inferred from homology"/>
<organism evidence="5 6">
    <name type="scientific">Xanthomonas hydrangeae</name>
    <dbReference type="NCBI Taxonomy" id="2775159"/>
    <lineage>
        <taxon>Bacteria</taxon>
        <taxon>Pseudomonadati</taxon>
        <taxon>Pseudomonadota</taxon>
        <taxon>Gammaproteobacteria</taxon>
        <taxon>Lysobacterales</taxon>
        <taxon>Lysobacteraceae</taxon>
        <taxon>Xanthomonas</taxon>
    </lineage>
</organism>
<accession>A0AAU0BG40</accession>
<feature type="region of interest" description="Disordered" evidence="4">
    <location>
        <begin position="17"/>
        <end position="38"/>
    </location>
</feature>